<evidence type="ECO:0000313" key="1">
    <source>
        <dbReference type="EMBL" id="JAH37715.1"/>
    </source>
</evidence>
<proteinExistence type="predicted"/>
<protein>
    <submittedName>
        <fullName evidence="1">Uncharacterized protein</fullName>
    </submittedName>
</protein>
<dbReference type="EMBL" id="GBXM01070862">
    <property type="protein sequence ID" value="JAH37715.1"/>
    <property type="molecule type" value="Transcribed_RNA"/>
</dbReference>
<name>A0A0E9SAI4_ANGAN</name>
<reference evidence="1" key="1">
    <citation type="submission" date="2014-11" db="EMBL/GenBank/DDBJ databases">
        <authorList>
            <person name="Amaro Gonzalez C."/>
        </authorList>
    </citation>
    <scope>NUCLEOTIDE SEQUENCE</scope>
</reference>
<accession>A0A0E9SAI4</accession>
<reference evidence="1" key="2">
    <citation type="journal article" date="2015" name="Fish Shellfish Immunol.">
        <title>Early steps in the European eel (Anguilla anguilla)-Vibrio vulnificus interaction in the gills: Role of the RtxA13 toxin.</title>
        <authorList>
            <person name="Callol A."/>
            <person name="Pajuelo D."/>
            <person name="Ebbesson L."/>
            <person name="Teles M."/>
            <person name="MacKenzie S."/>
            <person name="Amaro C."/>
        </authorList>
    </citation>
    <scope>NUCLEOTIDE SEQUENCE</scope>
</reference>
<dbReference type="AlphaFoldDB" id="A0A0E9SAI4"/>
<organism evidence="1">
    <name type="scientific">Anguilla anguilla</name>
    <name type="common">European freshwater eel</name>
    <name type="synonym">Muraena anguilla</name>
    <dbReference type="NCBI Taxonomy" id="7936"/>
    <lineage>
        <taxon>Eukaryota</taxon>
        <taxon>Metazoa</taxon>
        <taxon>Chordata</taxon>
        <taxon>Craniata</taxon>
        <taxon>Vertebrata</taxon>
        <taxon>Euteleostomi</taxon>
        <taxon>Actinopterygii</taxon>
        <taxon>Neopterygii</taxon>
        <taxon>Teleostei</taxon>
        <taxon>Anguilliformes</taxon>
        <taxon>Anguillidae</taxon>
        <taxon>Anguilla</taxon>
    </lineage>
</organism>
<sequence length="58" mass="7055">MKSKLFSVCLSCFFFPPDCSYMDKFPNTNNVEEIWKERIFVHILICLAKYRIRIREHP</sequence>